<organism evidence="1 2">
    <name type="scientific">Actinomyces bowdenii</name>
    <dbReference type="NCBI Taxonomy" id="131109"/>
    <lineage>
        <taxon>Bacteria</taxon>
        <taxon>Bacillati</taxon>
        <taxon>Actinomycetota</taxon>
        <taxon>Actinomycetes</taxon>
        <taxon>Actinomycetales</taxon>
        <taxon>Actinomycetaceae</taxon>
        <taxon>Actinomyces</taxon>
    </lineage>
</organism>
<accession>A0A853EH80</accession>
<dbReference type="InterPro" id="IPR050580">
    <property type="entry name" value="2H_phosphoesterase_YjcG-like"/>
</dbReference>
<dbReference type="PANTHER" id="PTHR40037">
    <property type="entry name" value="PHOSPHOESTERASE YJCG-RELATED"/>
    <property type="match status" value="1"/>
</dbReference>
<sequence>MNVPAPDAGQCVIGVAIALPEPEAARVRAVREAAGDPLAAVVPPHITLLPPTAVEIASMGAIIAHLERVAARTAPFTIHLQRVGTFRPVNPVVFLELSRGVAQCDDLQGAVRDEGGPLALPLSYPFHPHVTLAHEIDDEALDHAAGAAADLDIRFTASSLHLYRFTGQGGWQIVAAPAFASSALSPAP</sequence>
<dbReference type="EMBL" id="JACBXV010000001">
    <property type="protein sequence ID" value="NYS67995.1"/>
    <property type="molecule type" value="Genomic_DNA"/>
</dbReference>
<keyword evidence="1" id="KW-0436">Ligase</keyword>
<evidence type="ECO:0000313" key="2">
    <source>
        <dbReference type="Proteomes" id="UP000572528"/>
    </source>
</evidence>
<dbReference type="SUPFAM" id="SSF55144">
    <property type="entry name" value="LigT-like"/>
    <property type="match status" value="1"/>
</dbReference>
<dbReference type="AlphaFoldDB" id="A0A853EH80"/>
<proteinExistence type="predicted"/>
<gene>
    <name evidence="1" type="ORF">HZZ05_00275</name>
</gene>
<dbReference type="InterPro" id="IPR009097">
    <property type="entry name" value="Cyclic_Pdiesterase"/>
</dbReference>
<comment type="caution">
    <text evidence="1">The sequence shown here is derived from an EMBL/GenBank/DDBJ whole genome shotgun (WGS) entry which is preliminary data.</text>
</comment>
<dbReference type="Pfam" id="PF13563">
    <property type="entry name" value="2_5_RNA_ligase2"/>
    <property type="match status" value="1"/>
</dbReference>
<dbReference type="GO" id="GO:0016874">
    <property type="term" value="F:ligase activity"/>
    <property type="evidence" value="ECO:0007669"/>
    <property type="project" value="UniProtKB-KW"/>
</dbReference>
<dbReference type="Proteomes" id="UP000572528">
    <property type="component" value="Unassembled WGS sequence"/>
</dbReference>
<protein>
    <submittedName>
        <fullName evidence="1">2'-5' RNA ligase family protein</fullName>
    </submittedName>
</protein>
<dbReference type="PANTHER" id="PTHR40037:SF1">
    <property type="entry name" value="PHOSPHOESTERASE SAOUHSC_00951-RELATED"/>
    <property type="match status" value="1"/>
</dbReference>
<name>A0A853EH80_9ACTO</name>
<evidence type="ECO:0000313" key="1">
    <source>
        <dbReference type="EMBL" id="NYS67995.1"/>
    </source>
</evidence>
<dbReference type="Gene3D" id="3.90.1140.10">
    <property type="entry name" value="Cyclic phosphodiesterase"/>
    <property type="match status" value="1"/>
</dbReference>
<dbReference type="RefSeq" id="WP_179899336.1">
    <property type="nucleotide sequence ID" value="NZ_JACBXV010000001.1"/>
</dbReference>
<reference evidence="1 2" key="1">
    <citation type="submission" date="2020-07" db="EMBL/GenBank/DDBJ databases">
        <title>MOT database genomes.</title>
        <authorList>
            <person name="Joseph S."/>
            <person name="Aduse-Opoku J."/>
            <person name="Hashim A."/>
            <person name="Wade W."/>
            <person name="Curtis M."/>
        </authorList>
    </citation>
    <scope>NUCLEOTIDE SEQUENCE [LARGE SCALE GENOMIC DNA]</scope>
    <source>
        <strain evidence="1 2">WMus004</strain>
    </source>
</reference>